<reference evidence="1" key="1">
    <citation type="submission" date="2022-07" db="EMBL/GenBank/DDBJ databases">
        <title>Genome Sequence of Lecanicillium saksenae.</title>
        <authorList>
            <person name="Buettner E."/>
        </authorList>
    </citation>
    <scope>NUCLEOTIDE SEQUENCE</scope>
    <source>
        <strain evidence="1">VT-O1</strain>
    </source>
</reference>
<sequence length="90" mass="10699">MHRTAALTNKPVLPPTVVDQIRLWQLENERMKTTGGFLFRDFDDPREYQDTRRFADEIGVLVWSNDKTGMFFASKFEQIRDYLKSRKKAE</sequence>
<dbReference type="Proteomes" id="UP001148737">
    <property type="component" value="Unassembled WGS sequence"/>
</dbReference>
<comment type="caution">
    <text evidence="1">The sequence shown here is derived from an EMBL/GenBank/DDBJ whole genome shotgun (WGS) entry which is preliminary data.</text>
</comment>
<proteinExistence type="predicted"/>
<evidence type="ECO:0000313" key="1">
    <source>
        <dbReference type="EMBL" id="KAJ3485604.1"/>
    </source>
</evidence>
<name>A0ACC1QP81_9HYPO</name>
<organism evidence="1 2">
    <name type="scientific">Lecanicillium saksenae</name>
    <dbReference type="NCBI Taxonomy" id="468837"/>
    <lineage>
        <taxon>Eukaryota</taxon>
        <taxon>Fungi</taxon>
        <taxon>Dikarya</taxon>
        <taxon>Ascomycota</taxon>
        <taxon>Pezizomycotina</taxon>
        <taxon>Sordariomycetes</taxon>
        <taxon>Hypocreomycetidae</taxon>
        <taxon>Hypocreales</taxon>
        <taxon>Cordycipitaceae</taxon>
        <taxon>Lecanicillium</taxon>
    </lineage>
</organism>
<gene>
    <name evidence="1" type="ORF">NLG97_g6782</name>
</gene>
<protein>
    <submittedName>
        <fullName evidence="1">Uncharacterized protein</fullName>
    </submittedName>
</protein>
<keyword evidence="2" id="KW-1185">Reference proteome</keyword>
<evidence type="ECO:0000313" key="2">
    <source>
        <dbReference type="Proteomes" id="UP001148737"/>
    </source>
</evidence>
<accession>A0ACC1QP81</accession>
<dbReference type="EMBL" id="JANAKD010000949">
    <property type="protein sequence ID" value="KAJ3485604.1"/>
    <property type="molecule type" value="Genomic_DNA"/>
</dbReference>